<reference evidence="5" key="3">
    <citation type="submission" date="2024-08" db="UniProtKB">
        <authorList>
            <consortium name="EnsemblMetazoa"/>
        </authorList>
    </citation>
    <scope>IDENTIFICATION</scope>
</reference>
<dbReference type="KEGG" id="dpa:109544454"/>
<dbReference type="EnsemblMetazoa" id="XM_019914632.1">
    <property type="protein sequence ID" value="XP_019770191.1"/>
    <property type="gene ID" value="LOC109544454"/>
</dbReference>
<dbReference type="HOGENOM" id="CLU_1798761_0_0_1"/>
<sequence length="145" mass="16077">MGSKDAEEFRDALLDISSHTVKLDSPFDRVRCLEWVRKLSALPDDNLETSKIKNEYAQYLRIQVRNKCLHGPFEHPPPLNAALCPLAESLGNMICKEIPFLPKIGPICPVLHHKSPDGRAYVTAKQIPGGGVLCYMAVSPDGLQL</sequence>
<dbReference type="OMA" id="YAQYLRI"/>
<accession>J3JZ68</accession>
<dbReference type="InterPro" id="IPR027831">
    <property type="entry name" value="DUF4485"/>
</dbReference>
<evidence type="ECO:0000259" key="1">
    <source>
        <dbReference type="Pfam" id="PF14846"/>
    </source>
</evidence>
<reference evidence="2" key="1">
    <citation type="journal article" date="2012" name="Insect Biochem. Mol. Biol.">
        <title>Transcriptome and full-length cDNA resources for the mountain pine beetle, Dendroctonus ponderosae Hopkins, a major insect pest of pine forests.</title>
        <authorList>
            <person name="Keeling C.I."/>
            <person name="Henderson H."/>
            <person name="Li M."/>
            <person name="Yuen M."/>
            <person name="Clark E.L."/>
            <person name="Fraser J.D."/>
            <person name="Huber D.P."/>
            <person name="Liao N.Y."/>
            <person name="Roderick Docking T."/>
            <person name="Birol I."/>
            <person name="Chan S.K."/>
            <person name="Taylor G.A."/>
            <person name="Palmquist D."/>
            <person name="Jones S.J."/>
            <person name="Bohlmann J."/>
        </authorList>
    </citation>
    <scope>NUCLEOTIDE SEQUENCE</scope>
    <source>
        <tissue evidence="2">Whole emerged adults</tissue>
    </source>
</reference>
<evidence type="ECO:0000313" key="6">
    <source>
        <dbReference type="Proteomes" id="UP000019118"/>
    </source>
</evidence>
<dbReference type="Pfam" id="PF14846">
    <property type="entry name" value="DUF4485"/>
    <property type="match status" value="1"/>
</dbReference>
<keyword evidence="6" id="KW-1185">Reference proteome</keyword>
<dbReference type="EMBL" id="KB741277">
    <property type="protein sequence ID" value="ENN71173.1"/>
    <property type="molecule type" value="Genomic_DNA"/>
</dbReference>
<dbReference type="OrthoDB" id="6572380at2759"/>
<dbReference type="EMBL" id="KB632155">
    <property type="protein sequence ID" value="ERL89215.1"/>
    <property type="molecule type" value="Genomic_DNA"/>
</dbReference>
<evidence type="ECO:0000313" key="3">
    <source>
        <dbReference type="EMBL" id="ENN71173.1"/>
    </source>
</evidence>
<evidence type="ECO:0000313" key="5">
    <source>
        <dbReference type="EnsemblMetazoa" id="XP_019770191.1"/>
    </source>
</evidence>
<evidence type="ECO:0000313" key="7">
    <source>
        <dbReference type="Proteomes" id="UP000030742"/>
    </source>
</evidence>
<dbReference type="EMBL" id="BT128549">
    <property type="protein sequence ID" value="AEE63506.1"/>
    <property type="molecule type" value="mRNA"/>
</dbReference>
<dbReference type="Proteomes" id="UP000030742">
    <property type="component" value="Unassembled WGS sequence"/>
</dbReference>
<organism evidence="2">
    <name type="scientific">Dendroctonus ponderosae</name>
    <name type="common">Mountain pine beetle</name>
    <dbReference type="NCBI Taxonomy" id="77166"/>
    <lineage>
        <taxon>Eukaryota</taxon>
        <taxon>Metazoa</taxon>
        <taxon>Ecdysozoa</taxon>
        <taxon>Arthropoda</taxon>
        <taxon>Hexapoda</taxon>
        <taxon>Insecta</taxon>
        <taxon>Pterygota</taxon>
        <taxon>Neoptera</taxon>
        <taxon>Endopterygota</taxon>
        <taxon>Coleoptera</taxon>
        <taxon>Polyphaga</taxon>
        <taxon>Cucujiformia</taxon>
        <taxon>Curculionidae</taxon>
        <taxon>Scolytinae</taxon>
        <taxon>Dendroctonus</taxon>
    </lineage>
</organism>
<proteinExistence type="evidence at transcript level"/>
<protein>
    <recommendedName>
        <fullName evidence="1">DUF4485 domain-containing protein</fullName>
    </recommendedName>
</protein>
<gene>
    <name evidence="5" type="primary">109544454</name>
    <name evidence="4" type="ORF">D910_06589</name>
    <name evidence="3" type="ORF">YQE_12103</name>
</gene>
<dbReference type="Proteomes" id="UP000019118">
    <property type="component" value="Unassembled WGS sequence"/>
</dbReference>
<reference evidence="6 7" key="2">
    <citation type="journal article" date="2013" name="Genome Biol.">
        <title>Draft genome of the mountain pine beetle, Dendroctonus ponderosae Hopkins, a major forest pest.</title>
        <authorList>
            <person name="Keeling C.I."/>
            <person name="Yuen M.M."/>
            <person name="Liao N.Y."/>
            <person name="Docking T.R."/>
            <person name="Chan S.K."/>
            <person name="Taylor G.A."/>
            <person name="Palmquist D.L."/>
            <person name="Jackman S.D."/>
            <person name="Nguyen A."/>
            <person name="Li M."/>
            <person name="Henderson H."/>
            <person name="Janes J.K."/>
            <person name="Zhao Y."/>
            <person name="Pandoh P."/>
            <person name="Moore R."/>
            <person name="Sperling F.A."/>
            <person name="Huber D.P."/>
            <person name="Birol I."/>
            <person name="Jones S.J."/>
            <person name="Bohlmann J."/>
        </authorList>
    </citation>
    <scope>NUCLEOTIDE SEQUENCE</scope>
</reference>
<evidence type="ECO:0000313" key="4">
    <source>
        <dbReference type="EMBL" id="ERL89215.1"/>
    </source>
</evidence>
<dbReference type="AlphaFoldDB" id="J3JZ68"/>
<name>J3JZ68_DENPD</name>
<feature type="domain" description="DUF4485" evidence="1">
    <location>
        <begin position="7"/>
        <end position="87"/>
    </location>
</feature>
<evidence type="ECO:0000313" key="2">
    <source>
        <dbReference type="EMBL" id="AEE63506.1"/>
    </source>
</evidence>